<comment type="similarity">
    <text evidence="1">Belongs to the peptidase A1 family.</text>
</comment>
<reference evidence="8" key="1">
    <citation type="journal article" date="2017" name="Genome Biol.">
        <title>Comparative genomics reveals high biological diversity and specific adaptations in the industrially and medically important fungal genus Aspergillus.</title>
        <authorList>
            <person name="de Vries R.P."/>
            <person name="Riley R."/>
            <person name="Wiebenga A."/>
            <person name="Aguilar-Osorio G."/>
            <person name="Amillis S."/>
            <person name="Uchima C.A."/>
            <person name="Anderluh G."/>
            <person name="Asadollahi M."/>
            <person name="Askin M."/>
            <person name="Barry K."/>
            <person name="Battaglia E."/>
            <person name="Bayram O."/>
            <person name="Benocci T."/>
            <person name="Braus-Stromeyer S.A."/>
            <person name="Caldana C."/>
            <person name="Canovas D."/>
            <person name="Cerqueira G.C."/>
            <person name="Chen F."/>
            <person name="Chen W."/>
            <person name="Choi C."/>
            <person name="Clum A."/>
            <person name="Dos Santos R.A."/>
            <person name="Damasio A.R."/>
            <person name="Diallinas G."/>
            <person name="Emri T."/>
            <person name="Fekete E."/>
            <person name="Flipphi M."/>
            <person name="Freyberg S."/>
            <person name="Gallo A."/>
            <person name="Gournas C."/>
            <person name="Habgood R."/>
            <person name="Hainaut M."/>
            <person name="Harispe M.L."/>
            <person name="Henrissat B."/>
            <person name="Hilden K.S."/>
            <person name="Hope R."/>
            <person name="Hossain A."/>
            <person name="Karabika E."/>
            <person name="Karaffa L."/>
            <person name="Karanyi Z."/>
            <person name="Krasevec N."/>
            <person name="Kuo A."/>
            <person name="Kusch H."/>
            <person name="LaButti K."/>
            <person name="Lagendijk E.L."/>
            <person name="Lapidus A."/>
            <person name="Levasseur A."/>
            <person name="Lindquist E."/>
            <person name="Lipzen A."/>
            <person name="Logrieco A.F."/>
            <person name="MacCabe A."/>
            <person name="Maekelae M.R."/>
            <person name="Malavazi I."/>
            <person name="Melin P."/>
            <person name="Meyer V."/>
            <person name="Mielnichuk N."/>
            <person name="Miskei M."/>
            <person name="Molnar A.P."/>
            <person name="Mule G."/>
            <person name="Ngan C.Y."/>
            <person name="Orejas M."/>
            <person name="Orosz E."/>
            <person name="Ouedraogo J.P."/>
            <person name="Overkamp K.M."/>
            <person name="Park H.-S."/>
            <person name="Perrone G."/>
            <person name="Piumi F."/>
            <person name="Punt P.J."/>
            <person name="Ram A.F."/>
            <person name="Ramon A."/>
            <person name="Rauscher S."/>
            <person name="Record E."/>
            <person name="Riano-Pachon D.M."/>
            <person name="Robert V."/>
            <person name="Roehrig J."/>
            <person name="Ruller R."/>
            <person name="Salamov A."/>
            <person name="Salih N.S."/>
            <person name="Samson R.A."/>
            <person name="Sandor E."/>
            <person name="Sanguinetti M."/>
            <person name="Schuetze T."/>
            <person name="Sepcic K."/>
            <person name="Shelest E."/>
            <person name="Sherlock G."/>
            <person name="Sophianopoulou V."/>
            <person name="Squina F.M."/>
            <person name="Sun H."/>
            <person name="Susca A."/>
            <person name="Todd R.B."/>
            <person name="Tsang A."/>
            <person name="Unkles S.E."/>
            <person name="van de Wiele N."/>
            <person name="van Rossen-Uffink D."/>
            <person name="Oliveira J.V."/>
            <person name="Vesth T.C."/>
            <person name="Visser J."/>
            <person name="Yu J.-H."/>
            <person name="Zhou M."/>
            <person name="Andersen M.R."/>
            <person name="Archer D.B."/>
            <person name="Baker S.E."/>
            <person name="Benoit I."/>
            <person name="Brakhage A.A."/>
            <person name="Braus G.H."/>
            <person name="Fischer R."/>
            <person name="Frisvad J.C."/>
            <person name="Goldman G.H."/>
            <person name="Houbraken J."/>
            <person name="Oakley B."/>
            <person name="Pocsi I."/>
            <person name="Scazzocchio C."/>
            <person name="Seiboth B."/>
            <person name="vanKuyk P.A."/>
            <person name="Wortman J."/>
            <person name="Dyer P.S."/>
            <person name="Grigoriev I.V."/>
        </authorList>
    </citation>
    <scope>NUCLEOTIDE SEQUENCE [LARGE SCALE GENOMIC DNA]</scope>
    <source>
        <strain evidence="8">CBS 593.65</strain>
    </source>
</reference>
<dbReference type="PRINTS" id="PR00792">
    <property type="entry name" value="PEPSIN"/>
</dbReference>
<dbReference type="GeneID" id="63767594"/>
<proteinExistence type="inferred from homology"/>
<evidence type="ECO:0000313" key="8">
    <source>
        <dbReference type="Proteomes" id="UP000184356"/>
    </source>
</evidence>
<dbReference type="Proteomes" id="UP000184356">
    <property type="component" value="Unassembled WGS sequence"/>
</dbReference>
<keyword evidence="8" id="KW-1185">Reference proteome</keyword>
<accession>A0A1L9TQI2</accession>
<feature type="active site" evidence="5">
    <location>
        <position position="107"/>
    </location>
</feature>
<feature type="domain" description="Peptidase A1" evidence="6">
    <location>
        <begin position="89"/>
        <end position="412"/>
    </location>
</feature>
<dbReference type="Gene3D" id="2.40.70.10">
    <property type="entry name" value="Acid Proteases"/>
    <property type="match status" value="2"/>
</dbReference>
<dbReference type="InterPro" id="IPR033121">
    <property type="entry name" value="PEPTIDASE_A1"/>
</dbReference>
<dbReference type="STRING" id="1036612.A0A1L9TQI2"/>
<evidence type="ECO:0000256" key="5">
    <source>
        <dbReference type="PIRSR" id="PIRSR601461-1"/>
    </source>
</evidence>
<gene>
    <name evidence="7" type="ORF">ASPSYDRAFT_85401</name>
</gene>
<dbReference type="InterPro" id="IPR001461">
    <property type="entry name" value="Aspartic_peptidase_A1"/>
</dbReference>
<dbReference type="AlphaFoldDB" id="A0A1L9TQI2"/>
<dbReference type="EMBL" id="KV878583">
    <property type="protein sequence ID" value="OJJ61699.1"/>
    <property type="molecule type" value="Genomic_DNA"/>
</dbReference>
<dbReference type="RefSeq" id="XP_040705505.1">
    <property type="nucleotide sequence ID" value="XM_040851521.1"/>
</dbReference>
<dbReference type="GO" id="GO:0004190">
    <property type="term" value="F:aspartic-type endopeptidase activity"/>
    <property type="evidence" value="ECO:0007669"/>
    <property type="project" value="UniProtKB-KW"/>
</dbReference>
<keyword evidence="2" id="KW-0645">Protease</keyword>
<dbReference type="GO" id="GO:0006508">
    <property type="term" value="P:proteolysis"/>
    <property type="evidence" value="ECO:0007669"/>
    <property type="project" value="UniProtKB-KW"/>
</dbReference>
<organism evidence="7 8">
    <name type="scientific">Aspergillus sydowii CBS 593.65</name>
    <dbReference type="NCBI Taxonomy" id="1036612"/>
    <lineage>
        <taxon>Eukaryota</taxon>
        <taxon>Fungi</taxon>
        <taxon>Dikarya</taxon>
        <taxon>Ascomycota</taxon>
        <taxon>Pezizomycotina</taxon>
        <taxon>Eurotiomycetes</taxon>
        <taxon>Eurotiomycetidae</taxon>
        <taxon>Eurotiales</taxon>
        <taxon>Aspergillaceae</taxon>
        <taxon>Aspergillus</taxon>
        <taxon>Aspergillus subgen. Nidulantes</taxon>
    </lineage>
</organism>
<sequence length="425" mass="45959">MGKVNLIANSHYQKSGTKSYVHLMRKYRFSPTQAGRYFYGGQLQQTGRQYTNKPLGGKARIQRVLRKKVADGNEIGEVGPDDVQNDSMYLAPVSIGTPEQTLNLEIDTGSGDLWVWSSELPSEIISQHGSGTVFEASKSSSFTEQSNSTWKISYGDGASVSGTVGTDFISLGGWMVDNQAIELANAVSSQFQQGSGDGVLGLAFSNTNTARTFVENLIAKVDIPKSAGLFTAKLGRWKAGNQPDKEEPFYTFGCVDQETVDATGEEIYYTPIDKSQGFWLFDSPSASVNGKVIARSGNKAIADTGTPLALVDDDLCKGIYDTIPGSHYDEDSQGYIYPTNTTEDNLPVVSLAVGEKQFIVQKKDLGLTEAKSGYIYGGIQSRGTMTMDVLGLTFLTGIYAIFDVGTLQFGAVQAKDLRQSLSISQ</sequence>
<name>A0A1L9TQI2_9EURO</name>
<evidence type="ECO:0000313" key="7">
    <source>
        <dbReference type="EMBL" id="OJJ61699.1"/>
    </source>
</evidence>
<feature type="active site" evidence="5">
    <location>
        <position position="303"/>
    </location>
</feature>
<dbReference type="OrthoDB" id="2747330at2759"/>
<keyword evidence="4" id="KW-0378">Hydrolase</keyword>
<evidence type="ECO:0000256" key="4">
    <source>
        <dbReference type="ARBA" id="ARBA00022801"/>
    </source>
</evidence>
<evidence type="ECO:0000259" key="6">
    <source>
        <dbReference type="PROSITE" id="PS51767"/>
    </source>
</evidence>
<dbReference type="SUPFAM" id="SSF50630">
    <property type="entry name" value="Acid proteases"/>
    <property type="match status" value="1"/>
</dbReference>
<evidence type="ECO:0000256" key="1">
    <source>
        <dbReference type="ARBA" id="ARBA00007447"/>
    </source>
</evidence>
<dbReference type="PROSITE" id="PS51767">
    <property type="entry name" value="PEPTIDASE_A1"/>
    <property type="match status" value="1"/>
</dbReference>
<dbReference type="Pfam" id="PF00026">
    <property type="entry name" value="Asp"/>
    <property type="match status" value="1"/>
</dbReference>
<dbReference type="InterPro" id="IPR034163">
    <property type="entry name" value="Aspergillopepsin-like_cat_dom"/>
</dbReference>
<dbReference type="PANTHER" id="PTHR47966">
    <property type="entry name" value="BETA-SITE APP-CLEAVING ENZYME, ISOFORM A-RELATED"/>
    <property type="match status" value="1"/>
</dbReference>
<dbReference type="VEuPathDB" id="FungiDB:ASPSYDRAFT_85401"/>
<dbReference type="PANTHER" id="PTHR47966:SF1">
    <property type="entry name" value="ASPARTYL PROTEINASE"/>
    <property type="match status" value="1"/>
</dbReference>
<dbReference type="CDD" id="cd06097">
    <property type="entry name" value="Aspergillopepsin_like"/>
    <property type="match status" value="1"/>
</dbReference>
<keyword evidence="3" id="KW-0064">Aspartyl protease</keyword>
<dbReference type="InterPro" id="IPR021109">
    <property type="entry name" value="Peptidase_aspartic_dom_sf"/>
</dbReference>
<evidence type="ECO:0000256" key="3">
    <source>
        <dbReference type="ARBA" id="ARBA00022750"/>
    </source>
</evidence>
<protein>
    <recommendedName>
        <fullName evidence="6">Peptidase A1 domain-containing protein</fullName>
    </recommendedName>
</protein>
<evidence type="ECO:0000256" key="2">
    <source>
        <dbReference type="ARBA" id="ARBA00022670"/>
    </source>
</evidence>